<feature type="transmembrane region" description="Helical" evidence="1">
    <location>
        <begin position="129"/>
        <end position="146"/>
    </location>
</feature>
<evidence type="ECO:0000313" key="2">
    <source>
        <dbReference type="EMBL" id="PKG25668.1"/>
    </source>
</evidence>
<feature type="transmembrane region" description="Helical" evidence="1">
    <location>
        <begin position="94"/>
        <end position="113"/>
    </location>
</feature>
<reference evidence="2 3" key="1">
    <citation type="journal article" date="2003" name="Int. J. Syst. Evol. Microbiol.">
        <title>Bacillus nealsonii sp. nov., isolated from a spacecraft-assembly facility, whose spores are gamma-radiation resistant.</title>
        <authorList>
            <person name="Venkateswaran K."/>
            <person name="Kempf M."/>
            <person name="Chen F."/>
            <person name="Satomi M."/>
            <person name="Nicholson W."/>
            <person name="Kern R."/>
        </authorList>
    </citation>
    <scope>NUCLEOTIDE SEQUENCE [LARGE SCALE GENOMIC DNA]</scope>
    <source>
        <strain evidence="2 3">FO-92</strain>
    </source>
</reference>
<organism evidence="2 3">
    <name type="scientific">Niallia nealsonii</name>
    <dbReference type="NCBI Taxonomy" id="115979"/>
    <lineage>
        <taxon>Bacteria</taxon>
        <taxon>Bacillati</taxon>
        <taxon>Bacillota</taxon>
        <taxon>Bacilli</taxon>
        <taxon>Bacillales</taxon>
        <taxon>Bacillaceae</taxon>
        <taxon>Niallia</taxon>
    </lineage>
</organism>
<name>A0A2N0Z836_9BACI</name>
<sequence>MINKRKALSFSTLVIPWLTTPLLGKNPFVRFLPVATFIGYIFSLLGEIADRRKWWKVKNALFPNYRLDFSYLLGLFFITTIWVFKLTYGSFIKYLTLNIVLDYLLAFPIAKFFTKVGVFEFKKMRPKHFYILSVVTAIVIYFYQLLVERTIVKEIKKY</sequence>
<gene>
    <name evidence="2" type="ORF">CWS01_00095</name>
</gene>
<accession>A0A2N0Z836</accession>
<keyword evidence="3" id="KW-1185">Reference proteome</keyword>
<dbReference type="EMBL" id="PISE01000001">
    <property type="protein sequence ID" value="PKG25668.1"/>
    <property type="molecule type" value="Genomic_DNA"/>
</dbReference>
<keyword evidence="1" id="KW-0812">Transmembrane</keyword>
<evidence type="ECO:0000256" key="1">
    <source>
        <dbReference type="SAM" id="Phobius"/>
    </source>
</evidence>
<comment type="caution">
    <text evidence="2">The sequence shown here is derived from an EMBL/GenBank/DDBJ whole genome shotgun (WGS) entry which is preliminary data.</text>
</comment>
<protein>
    <submittedName>
        <fullName evidence="2">Uncharacterized protein</fullName>
    </submittedName>
</protein>
<feature type="transmembrane region" description="Helical" evidence="1">
    <location>
        <begin position="69"/>
        <end position="88"/>
    </location>
</feature>
<proteinExistence type="predicted"/>
<dbReference type="Proteomes" id="UP000233375">
    <property type="component" value="Unassembled WGS sequence"/>
</dbReference>
<feature type="transmembrane region" description="Helical" evidence="1">
    <location>
        <begin position="31"/>
        <end position="49"/>
    </location>
</feature>
<dbReference type="OrthoDB" id="1683771at2"/>
<dbReference type="RefSeq" id="WP_101174947.1">
    <property type="nucleotide sequence ID" value="NZ_PISE01000001.1"/>
</dbReference>
<keyword evidence="1" id="KW-0472">Membrane</keyword>
<dbReference type="AlphaFoldDB" id="A0A2N0Z836"/>
<keyword evidence="1" id="KW-1133">Transmembrane helix</keyword>
<evidence type="ECO:0000313" key="3">
    <source>
        <dbReference type="Proteomes" id="UP000233375"/>
    </source>
</evidence>